<sequence>MKARSMQTSRWFPRRGQRTGRRLVVGAQGSKSALVPVANGSEEMEAVIMIDVLRRAGVDVCVASVEAGPAVSCSRSVGVVADCVLPDVKDRAFDLIAIPGGMPGAERLRDSADLRGVLAGHAGRETLVGAVCAAPQVVLQGLGLFSDREMTCHPGFMEGLQNPSEARVVVSGNCVTSRGPGTSFEFSLELVRELLGSEAAESVGGPMVLPDDGQEQLLCYGNNLVQPCESPRVLIPVASGTEEMEAVIMIDVLRRAGFEVTVASCEAQVDIVASRQVQIRADAMIGDVVSESFDAILLPGGMPGAERLAGCSALLGKLKSQRESGKLYGAICASPAVVLQPNGLIGEGQVATCHPGFMEGLQNPSEARVVVSGNCLTSRGPGTSFEFALACVALLSGQKSRVVDVATPMLLPDNFNPDRLGDKLGIK</sequence>
<accession>A0A5B8MR62</accession>
<feature type="domain" description="DJ-1/PfpI" evidence="3">
    <location>
        <begin position="232"/>
        <end position="393"/>
    </location>
</feature>
<feature type="domain" description="DJ-1/PfpI" evidence="3">
    <location>
        <begin position="31"/>
        <end position="192"/>
    </location>
</feature>
<dbReference type="NCBIfam" id="TIGR01383">
    <property type="entry name" value="not_thiJ"/>
    <property type="match status" value="2"/>
</dbReference>
<reference evidence="4 5" key="1">
    <citation type="submission" date="2018-07" db="EMBL/GenBank/DDBJ databases">
        <title>The complete nuclear genome of the prasinophyte Chloropicon primus (CCMP1205).</title>
        <authorList>
            <person name="Pombert J.-F."/>
            <person name="Otis C."/>
            <person name="Turmel M."/>
            <person name="Lemieux C."/>
        </authorList>
    </citation>
    <scope>NUCLEOTIDE SEQUENCE [LARGE SCALE GENOMIC DNA]</scope>
    <source>
        <strain evidence="4 5">CCMP1205</strain>
    </source>
</reference>
<dbReference type="STRING" id="1764295.A0A5B8MR62"/>
<dbReference type="InterPro" id="IPR006287">
    <property type="entry name" value="DJ-1"/>
</dbReference>
<dbReference type="InterPro" id="IPR029062">
    <property type="entry name" value="Class_I_gatase-like"/>
</dbReference>
<evidence type="ECO:0000259" key="3">
    <source>
        <dbReference type="Pfam" id="PF01965"/>
    </source>
</evidence>
<keyword evidence="4" id="KW-0315">Glutamine amidotransferase</keyword>
<keyword evidence="2" id="KW-0677">Repeat</keyword>
<dbReference type="GO" id="GO:1903189">
    <property type="term" value="P:glyoxal metabolic process"/>
    <property type="evidence" value="ECO:0007669"/>
    <property type="project" value="TreeGrafter"/>
</dbReference>
<dbReference type="InterPro" id="IPR002818">
    <property type="entry name" value="DJ-1/PfpI"/>
</dbReference>
<dbReference type="EMBL" id="CP031039">
    <property type="protein sequence ID" value="QDZ21880.1"/>
    <property type="molecule type" value="Genomic_DNA"/>
</dbReference>
<dbReference type="SUPFAM" id="SSF52317">
    <property type="entry name" value="Class I glutamine amidotransferase-like"/>
    <property type="match status" value="2"/>
</dbReference>
<dbReference type="PANTHER" id="PTHR48094">
    <property type="entry name" value="PROTEIN/NUCLEIC ACID DEGLYCASE DJ-1-RELATED"/>
    <property type="match status" value="1"/>
</dbReference>
<dbReference type="Gene3D" id="3.40.50.880">
    <property type="match status" value="2"/>
</dbReference>
<comment type="similarity">
    <text evidence="1">Belongs to the peptidase C56 family.</text>
</comment>
<dbReference type="Pfam" id="PF01965">
    <property type="entry name" value="DJ-1_PfpI"/>
    <property type="match status" value="2"/>
</dbReference>
<dbReference type="GO" id="GO:0005737">
    <property type="term" value="C:cytoplasm"/>
    <property type="evidence" value="ECO:0007669"/>
    <property type="project" value="TreeGrafter"/>
</dbReference>
<evidence type="ECO:0000313" key="5">
    <source>
        <dbReference type="Proteomes" id="UP000316726"/>
    </source>
</evidence>
<dbReference type="InterPro" id="IPR050325">
    <property type="entry name" value="Prot/Nucl_acid_deglycase"/>
</dbReference>
<dbReference type="AlphaFoldDB" id="A0A5B8MR62"/>
<dbReference type="Proteomes" id="UP000316726">
    <property type="component" value="Chromosome 6"/>
</dbReference>
<dbReference type="PANTHER" id="PTHR48094:SF12">
    <property type="entry name" value="PARKINSON DISEASE PROTEIN 7 HOMOLOG"/>
    <property type="match status" value="1"/>
</dbReference>
<dbReference type="CDD" id="cd03135">
    <property type="entry name" value="GATase1_DJ-1"/>
    <property type="match status" value="2"/>
</dbReference>
<keyword evidence="4" id="KW-0808">Transferase</keyword>
<proteinExistence type="inferred from homology"/>
<dbReference type="FunFam" id="3.40.50.880:FF:000015">
    <property type="entry name" value="Protein DJ-1 homolog C"/>
    <property type="match status" value="2"/>
</dbReference>
<keyword evidence="5" id="KW-1185">Reference proteome</keyword>
<protein>
    <submittedName>
        <fullName evidence="4">Class I glutamine amidotransferase</fullName>
    </submittedName>
</protein>
<evidence type="ECO:0000256" key="1">
    <source>
        <dbReference type="ARBA" id="ARBA00008542"/>
    </source>
</evidence>
<name>A0A5B8MR62_9CHLO</name>
<organism evidence="4 5">
    <name type="scientific">Chloropicon primus</name>
    <dbReference type="NCBI Taxonomy" id="1764295"/>
    <lineage>
        <taxon>Eukaryota</taxon>
        <taxon>Viridiplantae</taxon>
        <taxon>Chlorophyta</taxon>
        <taxon>Chloropicophyceae</taxon>
        <taxon>Chloropicales</taxon>
        <taxon>Chloropicaceae</taxon>
        <taxon>Chloropicon</taxon>
    </lineage>
</organism>
<dbReference type="OrthoDB" id="543156at2759"/>
<gene>
    <name evidence="4" type="ORF">A3770_06p43980</name>
</gene>
<evidence type="ECO:0000313" key="4">
    <source>
        <dbReference type="EMBL" id="QDZ21880.1"/>
    </source>
</evidence>
<evidence type="ECO:0000256" key="2">
    <source>
        <dbReference type="ARBA" id="ARBA00022737"/>
    </source>
</evidence>
<dbReference type="GO" id="GO:0016740">
    <property type="term" value="F:transferase activity"/>
    <property type="evidence" value="ECO:0007669"/>
    <property type="project" value="UniProtKB-KW"/>
</dbReference>